<dbReference type="Pfam" id="PF12076">
    <property type="entry name" value="CER1-like_C"/>
    <property type="match status" value="4"/>
</dbReference>
<feature type="domain" description="Fatty acid hydroxylase" evidence="7">
    <location>
        <begin position="702"/>
        <end position="843"/>
    </location>
</feature>
<feature type="domain" description="Very-long-chain aldehyde decarbonylase CER1-like C-terminal" evidence="8">
    <location>
        <begin position="1218"/>
        <end position="1349"/>
    </location>
</feature>
<feature type="transmembrane region" description="Helical" evidence="6">
    <location>
        <begin position="344"/>
        <end position="363"/>
    </location>
</feature>
<feature type="transmembrane region" description="Helical" evidence="6">
    <location>
        <begin position="697"/>
        <end position="715"/>
    </location>
</feature>
<evidence type="ECO:0000259" key="8">
    <source>
        <dbReference type="Pfam" id="PF12076"/>
    </source>
</evidence>
<feature type="domain" description="Very-long-chain aldehyde decarbonylase CER1-like C-terminal" evidence="8">
    <location>
        <begin position="529"/>
        <end position="580"/>
    </location>
</feature>
<keyword evidence="5 6" id="KW-0472">Membrane</keyword>
<dbReference type="InterPro" id="IPR036291">
    <property type="entry name" value="NAD(P)-bd_dom_sf"/>
</dbReference>
<keyword evidence="10" id="KW-1185">Reference proteome</keyword>
<dbReference type="InterPro" id="IPR006694">
    <property type="entry name" value="Fatty_acid_hydroxylase"/>
</dbReference>
<name>A0ABQ8DSI7_BRANA</name>
<reference evidence="9 10" key="1">
    <citation type="submission" date="2021-05" db="EMBL/GenBank/DDBJ databases">
        <title>Genome Assembly of Synthetic Allotetraploid Brassica napus Reveals Homoeologous Exchanges between Subgenomes.</title>
        <authorList>
            <person name="Davis J.T."/>
        </authorList>
    </citation>
    <scope>NUCLEOTIDE SEQUENCE [LARGE SCALE GENOMIC DNA]</scope>
    <source>
        <strain evidence="10">cv. Da-Ae</strain>
        <tissue evidence="9">Seedling</tissue>
    </source>
</reference>
<dbReference type="InterPro" id="IPR021940">
    <property type="entry name" value="CER1-like_C"/>
</dbReference>
<organism evidence="9 10">
    <name type="scientific">Brassica napus</name>
    <name type="common">Rape</name>
    <dbReference type="NCBI Taxonomy" id="3708"/>
    <lineage>
        <taxon>Eukaryota</taxon>
        <taxon>Viridiplantae</taxon>
        <taxon>Streptophyta</taxon>
        <taxon>Embryophyta</taxon>
        <taxon>Tracheophyta</taxon>
        <taxon>Spermatophyta</taxon>
        <taxon>Magnoliopsida</taxon>
        <taxon>eudicotyledons</taxon>
        <taxon>Gunneridae</taxon>
        <taxon>Pentapetalae</taxon>
        <taxon>rosids</taxon>
        <taxon>malvids</taxon>
        <taxon>Brassicales</taxon>
        <taxon>Brassicaceae</taxon>
        <taxon>Brassiceae</taxon>
        <taxon>Brassica</taxon>
    </lineage>
</organism>
<comment type="similarity">
    <text evidence="2">Belongs to the sterol desaturase family.</text>
</comment>
<evidence type="ECO:0008006" key="11">
    <source>
        <dbReference type="Google" id="ProtNLM"/>
    </source>
</evidence>
<dbReference type="PANTHER" id="PTHR11863">
    <property type="entry name" value="STEROL DESATURASE"/>
    <property type="match status" value="1"/>
</dbReference>
<feature type="domain" description="Fatty acid hydroxylase" evidence="7">
    <location>
        <begin position="147"/>
        <end position="288"/>
    </location>
</feature>
<keyword evidence="3 6" id="KW-0812">Transmembrane</keyword>
<evidence type="ECO:0000313" key="9">
    <source>
        <dbReference type="EMBL" id="KAH0932047.1"/>
    </source>
</evidence>
<evidence type="ECO:0000256" key="2">
    <source>
        <dbReference type="ARBA" id="ARBA00009324"/>
    </source>
</evidence>
<feature type="transmembrane region" description="Helical" evidence="6">
    <location>
        <begin position="55"/>
        <end position="75"/>
    </location>
</feature>
<dbReference type="Gene3D" id="3.40.50.720">
    <property type="entry name" value="NAD(P)-binding Rossmann-like Domain"/>
    <property type="match status" value="1"/>
</dbReference>
<accession>A0ABQ8DSI7</accession>
<evidence type="ECO:0000313" key="10">
    <source>
        <dbReference type="Proteomes" id="UP000824890"/>
    </source>
</evidence>
<evidence type="ECO:0000259" key="7">
    <source>
        <dbReference type="Pfam" id="PF04116"/>
    </source>
</evidence>
<evidence type="ECO:0000256" key="3">
    <source>
        <dbReference type="ARBA" id="ARBA00022692"/>
    </source>
</evidence>
<keyword evidence="4 6" id="KW-1133">Transmembrane helix</keyword>
<feature type="transmembrane region" description="Helical" evidence="6">
    <location>
        <begin position="198"/>
        <end position="223"/>
    </location>
</feature>
<protein>
    <recommendedName>
        <fullName evidence="11">Aldehyde oxygenase (deformylating)</fullName>
    </recommendedName>
</protein>
<feature type="domain" description="Very-long-chain aldehyde decarbonylase CER1-like C-terminal" evidence="8">
    <location>
        <begin position="1025"/>
        <end position="1181"/>
    </location>
</feature>
<proteinExistence type="inferred from homology"/>
<evidence type="ECO:0000256" key="4">
    <source>
        <dbReference type="ARBA" id="ARBA00022989"/>
    </source>
</evidence>
<feature type="transmembrane region" description="Helical" evidence="6">
    <location>
        <begin position="110"/>
        <end position="130"/>
    </location>
</feature>
<dbReference type="Proteomes" id="UP000824890">
    <property type="component" value="Unassembled WGS sequence"/>
</dbReference>
<dbReference type="EMBL" id="JAGKQM010000003">
    <property type="protein sequence ID" value="KAH0932047.1"/>
    <property type="molecule type" value="Genomic_DNA"/>
</dbReference>
<dbReference type="InterPro" id="IPR050307">
    <property type="entry name" value="Sterol_Desaturase_Related"/>
</dbReference>
<dbReference type="SUPFAM" id="SSF51735">
    <property type="entry name" value="NAD(P)-binding Rossmann-fold domains"/>
    <property type="match status" value="2"/>
</dbReference>
<comment type="subcellular location">
    <subcellularLocation>
        <location evidence="1">Membrane</location>
        <topology evidence="1">Multi-pass membrane protein</topology>
    </subcellularLocation>
</comment>
<feature type="transmembrane region" description="Helical" evidence="6">
    <location>
        <begin position="606"/>
        <end position="629"/>
    </location>
</feature>
<dbReference type="Pfam" id="PF04116">
    <property type="entry name" value="FA_hydroxylase"/>
    <property type="match status" value="2"/>
</dbReference>
<feature type="domain" description="Very-long-chain aldehyde decarbonylase CER1-like C-terminal" evidence="8">
    <location>
        <begin position="470"/>
        <end position="527"/>
    </location>
</feature>
<feature type="transmembrane region" description="Helical" evidence="6">
    <location>
        <begin position="661"/>
        <end position="685"/>
    </location>
</feature>
<feature type="transmembrane region" description="Helical" evidence="6">
    <location>
        <begin position="899"/>
        <end position="917"/>
    </location>
</feature>
<evidence type="ECO:0000256" key="1">
    <source>
        <dbReference type="ARBA" id="ARBA00004141"/>
    </source>
</evidence>
<feature type="transmembrane region" description="Helical" evidence="6">
    <location>
        <begin position="142"/>
        <end position="160"/>
    </location>
</feature>
<sequence length="1356" mass="154970">VINQEERKRERRRRRMATLSAWPWGNYGNLKYLLYAPLAAQVVYSLAYEEDYSRAFWCLNVLIICGLKGLVHVLWSTYNNMLFLTRTLRINPKGVDFKQIDHEWDWDNYILLQAILASMICYMSTPSMLIISTIPLWNMKGLIVSLVLHVTFSEPLYYFLHRSVHRNNYLFTRYHSFHHSSPVPNPMTANNATLLESLILFVVAGVPLIGSFLLGVGSISLIYGYAITFDFLRCLGHCNVEIFSHKVFETLPILRYLIYTPTYHSLHHQNMETNFCLFMPIFDVLGSTLNPNSWELQRKIRIAAGEPKREPEFVFLAHGVDVMSAMHAPFLFRSFASMPYTTRFFLLLMWPGTFMVMLVAWLWSKAFLCSFYTLRNHLCQTWLVPRLGFQYFLPFAKQGINNLIEDAILRADKLGVKVISLAALNKNEALNGGGTLFVNKHPDLRVRVVHGNTLTAAVILNEIPKDVKEVFLTGATSKLGRAIALYLCRRGVRVLMLTLSTERFQKIQKEAPAEFQNYLVQVTKYNAAQHCKYTMERGVVHACHAGGLVHMLEGWEHHEVGAIDVDRIDIVWEAAMRNGLSSYLLYAPLAAQVAYSLAYQEDYSRAFWCLNILIICGLKGLVHVFWSVYNNMLWVSRTLRINPKGVDFKQIDHEWDWDNYILLQATLATMICYMSPPLMMINSTIPLAIPLWNTKGLIVLLVLHVTFSEPLYYFLHRYVHRNNYLFTNYHSFHHSSPVPNPMTANNATLLESLLLCVVAGVPLIGSCLLGVGSISLIYGYAIMFDFLRCLGHCNVEIFYHKLFETLPILRYLIYTPTYHSLHHQDMETNFCLFMPIFDVLCNTLNPNSWELQKKIRLAAGEKKRVPEFVFLAHGVDVMSVMHAPFVFRSFGSIPYTMRFFLLPMWPVTFMVMLGMWVRSKTFLFTFYALRNHLCQTWAVPRLGFHYFLPFAKQGINNHIEAAILRADKLGVKVISLAALNKNEALNGGGTLFVNKHPDLRVRVVHGNTLTAAVILNGVPKDVKEVFLIGATSKLGRAIALYLCRRGVRVLMLTLSVERFQKIQKEAPSEFQKYLVQVTKYNFAQHCKSWAPAGTHFHQFVVPPILKFRRNCTYDELAAMRLPKDVQGLGTCEYTMDRGVVHACHAGGLVHMLEGWEHHEVGAIDVDRIDLVWEAAMRHGLSSYFLPFAKQGINNHIEAAILRADKLGVKVISLAALNKMLTLSAERFQNIQKEAPAEFQNYLVQVTKYNSAQHCKSWAPAGTHFHQFVVPPILKFRRNYTYDELAAVRLPKDVQGLGTCEYTMDRGVVHACHAGGLVHMLEGWEHHEVGAVDVERIDLVWEAAMRHGLSSLSSLTD</sequence>
<evidence type="ECO:0000256" key="5">
    <source>
        <dbReference type="ARBA" id="ARBA00023136"/>
    </source>
</evidence>
<feature type="transmembrane region" description="Helical" evidence="6">
    <location>
        <begin position="752"/>
        <end position="778"/>
    </location>
</feature>
<evidence type="ECO:0000256" key="6">
    <source>
        <dbReference type="SAM" id="Phobius"/>
    </source>
</evidence>
<feature type="non-terminal residue" evidence="9">
    <location>
        <position position="1"/>
    </location>
</feature>
<gene>
    <name evidence="9" type="ORF">HID58_009164</name>
</gene>
<comment type="caution">
    <text evidence="9">The sequence shown here is derived from an EMBL/GenBank/DDBJ whole genome shotgun (WGS) entry which is preliminary data.</text>
</comment>
<feature type="transmembrane region" description="Helical" evidence="6">
    <location>
        <begin position="32"/>
        <end position="48"/>
    </location>
</feature>